<organism evidence="1">
    <name type="scientific">Aegilops tauschii</name>
    <name type="common">Tausch's goatgrass</name>
    <name type="synonym">Aegilops squarrosa</name>
    <dbReference type="NCBI Taxonomy" id="37682"/>
    <lineage>
        <taxon>Eukaryota</taxon>
        <taxon>Viridiplantae</taxon>
        <taxon>Streptophyta</taxon>
        <taxon>Embryophyta</taxon>
        <taxon>Tracheophyta</taxon>
        <taxon>Spermatophyta</taxon>
        <taxon>Magnoliopsida</taxon>
        <taxon>Liliopsida</taxon>
        <taxon>Poales</taxon>
        <taxon>Poaceae</taxon>
        <taxon>BOP clade</taxon>
        <taxon>Pooideae</taxon>
        <taxon>Triticodae</taxon>
        <taxon>Triticeae</taxon>
        <taxon>Triticinae</taxon>
        <taxon>Aegilops</taxon>
    </lineage>
</organism>
<reference evidence="1" key="1">
    <citation type="submission" date="2015-06" db="UniProtKB">
        <authorList>
            <consortium name="EnsemblPlants"/>
        </authorList>
    </citation>
    <scope>IDENTIFICATION</scope>
</reference>
<proteinExistence type="predicted"/>
<dbReference type="EnsemblPlants" id="EMT01776">
    <property type="protein sequence ID" value="EMT01776"/>
    <property type="gene ID" value="F775_00093"/>
</dbReference>
<evidence type="ECO:0000313" key="1">
    <source>
        <dbReference type="EnsemblPlants" id="EMT01776"/>
    </source>
</evidence>
<dbReference type="AlphaFoldDB" id="N1QU26"/>
<name>N1QU26_AEGTA</name>
<protein>
    <submittedName>
        <fullName evidence="1">Uncharacterized protein</fullName>
    </submittedName>
</protein>
<sequence>MRFAVYLPAVLCPFAGCPWRRRCRLILVVLIVGRQKATIGNRLTPWKYILSSSDVDVKSPSTRCSCRSKHCDMSYELQ</sequence>
<accession>N1QU26</accession>